<protein>
    <submittedName>
        <fullName evidence="1">Uncharacterized protein</fullName>
    </submittedName>
</protein>
<keyword evidence="2" id="KW-1185">Reference proteome</keyword>
<dbReference type="AlphaFoldDB" id="A0A0V0T380"/>
<dbReference type="EMBL" id="JYDJ01000800">
    <property type="protein sequence ID" value="KRX33438.1"/>
    <property type="molecule type" value="Genomic_DNA"/>
</dbReference>
<evidence type="ECO:0000313" key="1">
    <source>
        <dbReference type="EMBL" id="KRX33438.1"/>
    </source>
</evidence>
<evidence type="ECO:0000313" key="2">
    <source>
        <dbReference type="Proteomes" id="UP000055048"/>
    </source>
</evidence>
<name>A0A0V0T380_9BILA</name>
<reference evidence="1 2" key="1">
    <citation type="submission" date="2015-01" db="EMBL/GenBank/DDBJ databases">
        <title>Evolution of Trichinella species and genotypes.</title>
        <authorList>
            <person name="Korhonen P.K."/>
            <person name="Edoardo P."/>
            <person name="Giuseppe L.R."/>
            <person name="Gasser R.B."/>
        </authorList>
    </citation>
    <scope>NUCLEOTIDE SEQUENCE [LARGE SCALE GENOMIC DNA]</scope>
    <source>
        <strain evidence="1">ISS417</strain>
    </source>
</reference>
<dbReference type="STRING" id="144512.A0A0V0T380"/>
<sequence>MDHTECLEKLEDFFCANCVLTSNYGVVMRCLLSDPVRCELYKHEKSFVELIKCIHPLRQRESQIIKQCAEVVAKLGRRACVSDRDLVALLAGGVASREVHRAIRLRDPPTFPEAHKGAEERRAMATINPLTGSVVAVTDKIWSLNILLLDDSDAMVSVSILYVQFYGAFIIQCPRPNLRQQRQQKMNKSDISKNPVHSLLSRKQPITTVNY</sequence>
<dbReference type="Proteomes" id="UP000055048">
    <property type="component" value="Unassembled WGS sequence"/>
</dbReference>
<gene>
    <name evidence="1" type="ORF">T05_13926</name>
</gene>
<organism evidence="1 2">
    <name type="scientific">Trichinella murrelli</name>
    <dbReference type="NCBI Taxonomy" id="144512"/>
    <lineage>
        <taxon>Eukaryota</taxon>
        <taxon>Metazoa</taxon>
        <taxon>Ecdysozoa</taxon>
        <taxon>Nematoda</taxon>
        <taxon>Enoplea</taxon>
        <taxon>Dorylaimia</taxon>
        <taxon>Trichinellida</taxon>
        <taxon>Trichinellidae</taxon>
        <taxon>Trichinella</taxon>
    </lineage>
</organism>
<accession>A0A0V0T380</accession>
<proteinExistence type="predicted"/>
<comment type="caution">
    <text evidence="1">The sequence shown here is derived from an EMBL/GenBank/DDBJ whole genome shotgun (WGS) entry which is preliminary data.</text>
</comment>